<proteinExistence type="predicted"/>
<keyword evidence="1" id="KW-1133">Transmembrane helix</keyword>
<dbReference type="Proteomes" id="UP000689195">
    <property type="component" value="Unassembled WGS sequence"/>
</dbReference>
<protein>
    <submittedName>
        <fullName evidence="2">Uncharacterized protein</fullName>
    </submittedName>
</protein>
<keyword evidence="3" id="KW-1185">Reference proteome</keyword>
<evidence type="ECO:0000313" key="3">
    <source>
        <dbReference type="Proteomes" id="UP000689195"/>
    </source>
</evidence>
<dbReference type="AlphaFoldDB" id="A0A8S1YH82"/>
<gene>
    <name evidence="2" type="ORF">PPENT_87.1.T1780011</name>
</gene>
<evidence type="ECO:0000313" key="2">
    <source>
        <dbReference type="EMBL" id="CAD8213400.1"/>
    </source>
</evidence>
<name>A0A8S1YH82_9CILI</name>
<sequence>MSSLLQVEFLFMLQLKKHGINLICFIIILFEISQY</sequence>
<accession>A0A8S1YH82</accession>
<evidence type="ECO:0000256" key="1">
    <source>
        <dbReference type="SAM" id="Phobius"/>
    </source>
</evidence>
<organism evidence="2 3">
    <name type="scientific">Paramecium pentaurelia</name>
    <dbReference type="NCBI Taxonomy" id="43138"/>
    <lineage>
        <taxon>Eukaryota</taxon>
        <taxon>Sar</taxon>
        <taxon>Alveolata</taxon>
        <taxon>Ciliophora</taxon>
        <taxon>Intramacronucleata</taxon>
        <taxon>Oligohymenophorea</taxon>
        <taxon>Peniculida</taxon>
        <taxon>Parameciidae</taxon>
        <taxon>Paramecium</taxon>
    </lineage>
</organism>
<keyword evidence="1" id="KW-0812">Transmembrane</keyword>
<reference evidence="2" key="1">
    <citation type="submission" date="2021-01" db="EMBL/GenBank/DDBJ databases">
        <authorList>
            <consortium name="Genoscope - CEA"/>
            <person name="William W."/>
        </authorList>
    </citation>
    <scope>NUCLEOTIDE SEQUENCE</scope>
</reference>
<feature type="transmembrane region" description="Helical" evidence="1">
    <location>
        <begin position="15"/>
        <end position="32"/>
    </location>
</feature>
<keyword evidence="1" id="KW-0472">Membrane</keyword>
<dbReference type="EMBL" id="CAJJDO010000178">
    <property type="protein sequence ID" value="CAD8213400.1"/>
    <property type="molecule type" value="Genomic_DNA"/>
</dbReference>
<comment type="caution">
    <text evidence="2">The sequence shown here is derived from an EMBL/GenBank/DDBJ whole genome shotgun (WGS) entry which is preliminary data.</text>
</comment>